<feature type="compositionally biased region" description="Basic residues" evidence="1">
    <location>
        <begin position="257"/>
        <end position="273"/>
    </location>
</feature>
<name>N1PM17_DOTSN</name>
<feature type="compositionally biased region" description="Acidic residues" evidence="1">
    <location>
        <begin position="300"/>
        <end position="322"/>
    </location>
</feature>
<feature type="compositionally biased region" description="Low complexity" evidence="1">
    <location>
        <begin position="617"/>
        <end position="633"/>
    </location>
</feature>
<feature type="compositionally biased region" description="Basic and acidic residues" evidence="1">
    <location>
        <begin position="165"/>
        <end position="176"/>
    </location>
</feature>
<dbReference type="GO" id="GO:0032065">
    <property type="term" value="P:maintenance of protein location in cell cortex"/>
    <property type="evidence" value="ECO:0007669"/>
    <property type="project" value="InterPro"/>
</dbReference>
<dbReference type="HOGENOM" id="CLU_006265_0_0_1"/>
<accession>N1PM17</accession>
<feature type="region of interest" description="Disordered" evidence="1">
    <location>
        <begin position="574"/>
        <end position="604"/>
    </location>
</feature>
<keyword evidence="4" id="KW-1185">Reference proteome</keyword>
<evidence type="ECO:0000256" key="1">
    <source>
        <dbReference type="SAM" id="MobiDB-lite"/>
    </source>
</evidence>
<feature type="compositionally biased region" description="Basic and acidic residues" evidence="1">
    <location>
        <begin position="745"/>
        <end position="759"/>
    </location>
</feature>
<feature type="compositionally biased region" description="Polar residues" evidence="1">
    <location>
        <begin position="439"/>
        <end position="452"/>
    </location>
</feature>
<dbReference type="GO" id="GO:0000226">
    <property type="term" value="P:microtubule cytoskeleton organization"/>
    <property type="evidence" value="ECO:0007669"/>
    <property type="project" value="TreeGrafter"/>
</dbReference>
<sequence>MADYFSEYNSFIGTKGLPSPADTPYETPAIIRSKRSSRVSSSREHSVTPPLPPDSTEASDKSKYSSLDPRRFTPTLHASLVSEILNLRRELDSKNHLVENLETTLSTVKVENDTLNGQLSESAREVRRAKQQVEQMEKGTFDAVEVLAQERDSANAALEDLRSKLDNAQKKTRQQDEDSERTQSIWETEKEAWDNERRQLERRVHVTESRLRAVVEEMATQQTQTVPENDITDENTFKDSGLGDGSDTSSIRTASPTKHKRNVSSLSFRRRQTRFSISSRTTAATPDLYGRSGNNLADELGIDEEDEYDNDDSERGDDDYDDAERLDRSPESTRSAVLRTLDDKAKRILSVGSERHDSQGASRKFVETLPSPSRPQYHDRATTPPPQHTELHEPASEVVYVDSGYQPSPPASPPRVEVHGEQAKPESTEHDKPDGHARSMSTQRSNGLQVTTADGLPSVSGSPISPPQTPIVDGAIWPEERASSAVAPAYSTASTQTDRVEQEPPKGHKLKRDSLSPPSFVPSIAIHPPSSRPSSPRPCVLPPGTKNATAQANLVWPCKDASVQTEEIRIDKRPVKLPPHLLPGSLLPSPTFQEPAPRPNRAAGAGTAKIFTKVAPVPVSSVPISPPTVQSVPDSSPEMSRNNSSKDLRSYPLKALPLPRPVLSPPLPHGETFQSNGPLNRSSQYGVSQPKFDNAYFTDADQLSEDSDHEHGGTDYDGSDLAGSVPQLSRPPPGRFGLSEPPKAVPEDKEISPERRPDTADSYGAAPAPSVSSSRANSQRRHLRQISKLSKPEARKEFRSRSPSFGSMASTTRSAPPGAAGAPLPPPYPIPLRSSSRMPAKTSSEGSCSPTPYEALGGRGARVARSQHARQASLRKVQSAAVIRNRTGRGSPTKGHRRRRRSPDLTPIQSMAFEGATPTRFPIPELPTPVKENLRRGEYDYIKGSVDITGSPADASSAGRVSEETNLVDAIAGTMVGEWMWKYIRKRKSFGIGEDSSEFPVADQNGVVNMTTGHGTRHKRWVWLSPYERTIMWDNKQPTSGPALLGKKGRKLAIQSVLAVEDLTPLPKNAELSSAWKRSILILTPERALKFTATTQERHDLWMTALSFLAQSSQLPGQIPQPTTAKSEVPPVPPIPSNDNSIDGVPIKRHRTSSFGRSKVRDSIRLAHGKRPEHLQGRSDPAEIYGSELMPDELLGQEESADFPAVPRLYITTSKHQRKRSNTGPQHLSQPLNNFRSFSSSAVPSSTGSTHRRGGSSTTSYHGSSYRPSVSAKSVSRGNSIASPDRPNFFEAVGTVRMEAFVDPNVRNGVLYVPAPPPAIGAPRRPRRGSGLSQSTVDKRRAGYVFDEDGMDPFKGF</sequence>
<feature type="compositionally biased region" description="Low complexity" evidence="1">
    <location>
        <begin position="762"/>
        <end position="777"/>
    </location>
</feature>
<proteinExistence type="predicted"/>
<feature type="compositionally biased region" description="Polar residues" evidence="1">
    <location>
        <begin position="1271"/>
        <end position="1282"/>
    </location>
</feature>
<feature type="region of interest" description="Disordered" evidence="1">
    <location>
        <begin position="1317"/>
        <end position="1357"/>
    </location>
</feature>
<feature type="compositionally biased region" description="Polar residues" evidence="1">
    <location>
        <begin position="841"/>
        <end position="850"/>
    </location>
</feature>
<reference evidence="4" key="1">
    <citation type="journal article" date="2012" name="PLoS Genet.">
        <title>The genomes of the fungal plant pathogens Cladosporium fulvum and Dothistroma septosporum reveal adaptation to different hosts and lifestyles but also signatures of common ancestry.</title>
        <authorList>
            <person name="de Wit P.J.G.M."/>
            <person name="van der Burgt A."/>
            <person name="Oekmen B."/>
            <person name="Stergiopoulos I."/>
            <person name="Abd-Elsalam K.A."/>
            <person name="Aerts A.L."/>
            <person name="Bahkali A.H."/>
            <person name="Beenen H.G."/>
            <person name="Chettri P."/>
            <person name="Cox M.P."/>
            <person name="Datema E."/>
            <person name="de Vries R.P."/>
            <person name="Dhillon B."/>
            <person name="Ganley A.R."/>
            <person name="Griffiths S.A."/>
            <person name="Guo Y."/>
            <person name="Hamelin R.C."/>
            <person name="Henrissat B."/>
            <person name="Kabir M.S."/>
            <person name="Jashni M.K."/>
            <person name="Kema G."/>
            <person name="Klaubauf S."/>
            <person name="Lapidus A."/>
            <person name="Levasseur A."/>
            <person name="Lindquist E."/>
            <person name="Mehrabi R."/>
            <person name="Ohm R.A."/>
            <person name="Owen T.J."/>
            <person name="Salamov A."/>
            <person name="Schwelm A."/>
            <person name="Schijlen E."/>
            <person name="Sun H."/>
            <person name="van den Burg H.A."/>
            <person name="van Ham R.C.H.J."/>
            <person name="Zhang S."/>
            <person name="Goodwin S.B."/>
            <person name="Grigoriev I.V."/>
            <person name="Collemare J."/>
            <person name="Bradshaw R.E."/>
        </authorList>
    </citation>
    <scope>NUCLEOTIDE SEQUENCE [LARGE SCALE GENOMIC DNA]</scope>
    <source>
        <strain evidence="4">NZE10 / CBS 128990</strain>
    </source>
</reference>
<organism evidence="3 4">
    <name type="scientific">Dothistroma septosporum (strain NZE10 / CBS 128990)</name>
    <name type="common">Red band needle blight fungus</name>
    <name type="synonym">Mycosphaerella pini</name>
    <dbReference type="NCBI Taxonomy" id="675120"/>
    <lineage>
        <taxon>Eukaryota</taxon>
        <taxon>Fungi</taxon>
        <taxon>Dikarya</taxon>
        <taxon>Ascomycota</taxon>
        <taxon>Pezizomycotina</taxon>
        <taxon>Dothideomycetes</taxon>
        <taxon>Dothideomycetidae</taxon>
        <taxon>Mycosphaerellales</taxon>
        <taxon>Mycosphaerellaceae</taxon>
        <taxon>Dothistroma</taxon>
    </lineage>
</organism>
<feature type="compositionally biased region" description="Low complexity" evidence="1">
    <location>
        <begin position="1237"/>
        <end position="1267"/>
    </location>
</feature>
<dbReference type="PROSITE" id="PS50003">
    <property type="entry name" value="PH_DOMAIN"/>
    <property type="match status" value="1"/>
</dbReference>
<feature type="compositionally biased region" description="Basic and acidic residues" evidence="1">
    <location>
        <begin position="58"/>
        <end position="70"/>
    </location>
</feature>
<gene>
    <name evidence="3" type="ORF">DOTSEDRAFT_73429</name>
</gene>
<dbReference type="eggNOG" id="ENOG502QSQ0">
    <property type="taxonomic scope" value="Eukaryota"/>
</dbReference>
<feature type="region of interest" description="Disordered" evidence="1">
    <location>
        <begin position="11"/>
        <end position="70"/>
    </location>
</feature>
<evidence type="ECO:0000313" key="3">
    <source>
        <dbReference type="EMBL" id="EME42585.1"/>
    </source>
</evidence>
<dbReference type="SUPFAM" id="SSF50729">
    <property type="entry name" value="PH domain-like"/>
    <property type="match status" value="1"/>
</dbReference>
<dbReference type="PANTHER" id="PTHR28190">
    <property type="entry name" value="NUCLEAR MIGRATION PROTEIN NUM1"/>
    <property type="match status" value="1"/>
</dbReference>
<dbReference type="STRING" id="675120.N1PM17"/>
<feature type="compositionally biased region" description="Polar residues" evidence="1">
    <location>
        <begin position="672"/>
        <end position="687"/>
    </location>
</feature>
<dbReference type="GO" id="GO:0005938">
    <property type="term" value="C:cell cortex"/>
    <property type="evidence" value="ECO:0007669"/>
    <property type="project" value="InterPro"/>
</dbReference>
<protein>
    <recommendedName>
        <fullName evidence="2">PH domain-containing protein</fullName>
    </recommendedName>
</protein>
<feature type="compositionally biased region" description="Polar residues" evidence="1">
    <location>
        <begin position="1115"/>
        <end position="1126"/>
    </location>
</feature>
<feature type="domain" description="PH" evidence="2">
    <location>
        <begin position="1001"/>
        <end position="1111"/>
    </location>
</feature>
<dbReference type="OrthoDB" id="2149224at2759"/>
<feature type="compositionally biased region" description="Polar residues" evidence="1">
    <location>
        <begin position="801"/>
        <end position="812"/>
    </location>
</feature>
<dbReference type="Pfam" id="PF12814">
    <property type="entry name" value="Mcp5_PH"/>
    <property type="match status" value="1"/>
</dbReference>
<evidence type="ECO:0000259" key="2">
    <source>
        <dbReference type="PROSITE" id="PS50003"/>
    </source>
</evidence>
<dbReference type="EMBL" id="KB446541">
    <property type="protein sequence ID" value="EME42585.1"/>
    <property type="molecule type" value="Genomic_DNA"/>
</dbReference>
<feature type="compositionally biased region" description="Basic and acidic residues" evidence="1">
    <location>
        <begin position="416"/>
        <end position="437"/>
    </location>
</feature>
<dbReference type="GO" id="GO:0015631">
    <property type="term" value="F:tubulin binding"/>
    <property type="evidence" value="ECO:0007669"/>
    <property type="project" value="TreeGrafter"/>
</dbReference>
<evidence type="ECO:0000313" key="4">
    <source>
        <dbReference type="Proteomes" id="UP000016933"/>
    </source>
</evidence>
<feature type="compositionally biased region" description="Low complexity" evidence="1">
    <location>
        <begin position="813"/>
        <end position="822"/>
    </location>
</feature>
<feature type="region of interest" description="Disordered" evidence="1">
    <location>
        <begin position="217"/>
        <end position="545"/>
    </location>
</feature>
<feature type="compositionally biased region" description="Basic and acidic residues" evidence="1">
    <location>
        <begin position="790"/>
        <end position="800"/>
    </location>
</feature>
<dbReference type="GO" id="GO:0005543">
    <property type="term" value="F:phospholipid binding"/>
    <property type="evidence" value="ECO:0007669"/>
    <property type="project" value="InterPro"/>
</dbReference>
<feature type="compositionally biased region" description="Polar residues" evidence="1">
    <location>
        <begin position="274"/>
        <end position="284"/>
    </location>
</feature>
<dbReference type="GO" id="GO:0005739">
    <property type="term" value="C:mitochondrion"/>
    <property type="evidence" value="ECO:0007669"/>
    <property type="project" value="TreeGrafter"/>
</dbReference>
<dbReference type="InterPro" id="IPR053005">
    <property type="entry name" value="Nuclear_Pos-Cytoskel_Interact"/>
</dbReference>
<feature type="compositionally biased region" description="Pro residues" evidence="1">
    <location>
        <begin position="658"/>
        <end position="668"/>
    </location>
</feature>
<dbReference type="Proteomes" id="UP000016933">
    <property type="component" value="Unassembled WGS sequence"/>
</dbReference>
<dbReference type="OMA" id="EWMYKYV"/>
<feature type="region of interest" description="Disordered" evidence="1">
    <location>
        <begin position="1213"/>
        <end position="1287"/>
    </location>
</feature>
<feature type="region of interest" description="Disordered" evidence="1">
    <location>
        <begin position="1115"/>
        <end position="1158"/>
    </location>
</feature>
<dbReference type="InterPro" id="IPR024774">
    <property type="entry name" value="PH_dom-Mcp5-type"/>
</dbReference>
<dbReference type="PANTHER" id="PTHR28190:SF2">
    <property type="entry name" value="MIGRATION PROTEIN, PUTATIVE (AFU_ORTHOLOGUE AFUA_2G07730)-RELATED"/>
    <property type="match status" value="1"/>
</dbReference>
<dbReference type="InterPro" id="IPR001849">
    <property type="entry name" value="PH_domain"/>
</dbReference>
<reference evidence="3 4" key="2">
    <citation type="journal article" date="2012" name="PLoS Pathog.">
        <title>Diverse lifestyles and strategies of plant pathogenesis encoded in the genomes of eighteen Dothideomycetes fungi.</title>
        <authorList>
            <person name="Ohm R.A."/>
            <person name="Feau N."/>
            <person name="Henrissat B."/>
            <person name="Schoch C.L."/>
            <person name="Horwitz B.A."/>
            <person name="Barry K.W."/>
            <person name="Condon B.J."/>
            <person name="Copeland A.C."/>
            <person name="Dhillon B."/>
            <person name="Glaser F."/>
            <person name="Hesse C.N."/>
            <person name="Kosti I."/>
            <person name="LaButti K."/>
            <person name="Lindquist E.A."/>
            <person name="Lucas S."/>
            <person name="Salamov A.A."/>
            <person name="Bradshaw R.E."/>
            <person name="Ciuffetti L."/>
            <person name="Hamelin R.C."/>
            <person name="Kema G.H.J."/>
            <person name="Lawrence C."/>
            <person name="Scott J.A."/>
            <person name="Spatafora J.W."/>
            <person name="Turgeon B.G."/>
            <person name="de Wit P.J.G.M."/>
            <person name="Zhong S."/>
            <person name="Goodwin S.B."/>
            <person name="Grigoriev I.V."/>
        </authorList>
    </citation>
    <scope>NUCLEOTIDE SEQUENCE [LARGE SCALE GENOMIC DNA]</scope>
    <source>
        <strain evidence="4">NZE10 / CBS 128990</strain>
    </source>
</reference>
<feature type="region of interest" description="Disordered" evidence="1">
    <location>
        <begin position="165"/>
        <end position="187"/>
    </location>
</feature>
<feature type="region of interest" description="Disordered" evidence="1">
    <location>
        <begin position="617"/>
        <end position="907"/>
    </location>
</feature>
<feature type="compositionally biased region" description="Polar residues" evidence="1">
    <location>
        <begin position="1222"/>
        <end position="1236"/>
    </location>
</feature>